<feature type="region of interest" description="Disordered" evidence="1">
    <location>
        <begin position="176"/>
        <end position="257"/>
    </location>
</feature>
<accession>A0A836CD88</accession>
<protein>
    <submittedName>
        <fullName evidence="2">Uncharacterized protein</fullName>
    </submittedName>
</protein>
<comment type="caution">
    <text evidence="2">The sequence shown here is derived from an EMBL/GenBank/DDBJ whole genome shotgun (WGS) entry which is preliminary data.</text>
</comment>
<feature type="compositionally biased region" description="Pro residues" evidence="1">
    <location>
        <begin position="218"/>
        <end position="236"/>
    </location>
</feature>
<evidence type="ECO:0000313" key="2">
    <source>
        <dbReference type="EMBL" id="KAG5181392.1"/>
    </source>
</evidence>
<keyword evidence="3" id="KW-1185">Reference proteome</keyword>
<proteinExistence type="predicted"/>
<dbReference type="AlphaFoldDB" id="A0A836CD88"/>
<dbReference type="Gene3D" id="6.10.140.1620">
    <property type="match status" value="1"/>
</dbReference>
<evidence type="ECO:0000313" key="3">
    <source>
        <dbReference type="Proteomes" id="UP000664859"/>
    </source>
</evidence>
<dbReference type="EMBL" id="JAFCMP010000334">
    <property type="protein sequence ID" value="KAG5181392.1"/>
    <property type="molecule type" value="Genomic_DNA"/>
</dbReference>
<feature type="compositionally biased region" description="Low complexity" evidence="1">
    <location>
        <begin position="176"/>
        <end position="208"/>
    </location>
</feature>
<name>A0A836CD88_9STRA</name>
<sequence>MAASQHLYLDDIAGYRSKTHDACRYFESKYSRPGDEISQQTEAYMADALQQIATDVERLSTQLVQVVDAQSGEIDGLASRISLIQANLLRSQQQSAKQKEVSLRLPSQPAPQYEPVTVLESVRRRAQQTHVRVPLRARLEDPYPAADMHADADDFDAAGAFDAAPPKRRLSRHAISEMSSVSSGGLPSPGSTHLPSTSSSFSRPPLASERSAPGMYAVPPPQRPSYTPAAPPPPPPAEERSAVLAPPVLLSQQNRGK</sequence>
<organism evidence="2 3">
    <name type="scientific">Tribonema minus</name>
    <dbReference type="NCBI Taxonomy" id="303371"/>
    <lineage>
        <taxon>Eukaryota</taxon>
        <taxon>Sar</taxon>
        <taxon>Stramenopiles</taxon>
        <taxon>Ochrophyta</taxon>
        <taxon>PX clade</taxon>
        <taxon>Xanthophyceae</taxon>
        <taxon>Tribonematales</taxon>
        <taxon>Tribonemataceae</taxon>
        <taxon>Tribonema</taxon>
    </lineage>
</organism>
<dbReference type="Proteomes" id="UP000664859">
    <property type="component" value="Unassembled WGS sequence"/>
</dbReference>
<reference evidence="2" key="1">
    <citation type="submission" date="2021-02" db="EMBL/GenBank/DDBJ databases">
        <title>First Annotated Genome of the Yellow-green Alga Tribonema minus.</title>
        <authorList>
            <person name="Mahan K.M."/>
        </authorList>
    </citation>
    <scope>NUCLEOTIDE SEQUENCE</scope>
    <source>
        <strain evidence="2">UTEX B ZZ1240</strain>
    </source>
</reference>
<evidence type="ECO:0000256" key="1">
    <source>
        <dbReference type="SAM" id="MobiDB-lite"/>
    </source>
</evidence>
<gene>
    <name evidence="2" type="ORF">JKP88DRAFT_64651</name>
</gene>